<feature type="non-terminal residue" evidence="1">
    <location>
        <position position="1"/>
    </location>
</feature>
<reference evidence="1" key="1">
    <citation type="journal article" date="2014" name="Front. Microbiol.">
        <title>High frequency of phylogenetically diverse reductive dehalogenase-homologous genes in deep subseafloor sedimentary metagenomes.</title>
        <authorList>
            <person name="Kawai M."/>
            <person name="Futagami T."/>
            <person name="Toyoda A."/>
            <person name="Takaki Y."/>
            <person name="Nishi S."/>
            <person name="Hori S."/>
            <person name="Arai W."/>
            <person name="Tsubouchi T."/>
            <person name="Morono Y."/>
            <person name="Uchiyama I."/>
            <person name="Ito T."/>
            <person name="Fujiyama A."/>
            <person name="Inagaki F."/>
            <person name="Takami H."/>
        </authorList>
    </citation>
    <scope>NUCLEOTIDE SEQUENCE</scope>
    <source>
        <strain evidence="1">Expedition CK06-06</strain>
    </source>
</reference>
<sequence>VIATPHIGAAAKEGQKRAGMEVVSILRERLS</sequence>
<comment type="caution">
    <text evidence="1">The sequence shown here is derived from an EMBL/GenBank/DDBJ whole genome shotgun (WGS) entry which is preliminary data.</text>
</comment>
<accession>X0ZU23</accession>
<dbReference type="AlphaFoldDB" id="X0ZU23"/>
<proteinExistence type="predicted"/>
<evidence type="ECO:0000313" key="1">
    <source>
        <dbReference type="EMBL" id="GAG51681.1"/>
    </source>
</evidence>
<dbReference type="EMBL" id="BARS01056117">
    <property type="protein sequence ID" value="GAG51681.1"/>
    <property type="molecule type" value="Genomic_DNA"/>
</dbReference>
<name>X0ZU23_9ZZZZ</name>
<organism evidence="1">
    <name type="scientific">marine sediment metagenome</name>
    <dbReference type="NCBI Taxonomy" id="412755"/>
    <lineage>
        <taxon>unclassified sequences</taxon>
        <taxon>metagenomes</taxon>
        <taxon>ecological metagenomes</taxon>
    </lineage>
</organism>
<gene>
    <name evidence="1" type="ORF">S01H1_82732</name>
</gene>
<protein>
    <submittedName>
        <fullName evidence="1">Uncharacterized protein</fullName>
    </submittedName>
</protein>